<dbReference type="AlphaFoldDB" id="A0A803LHG8"/>
<feature type="domain" description="Reverse transcriptase Ty1/copia-type" evidence="1">
    <location>
        <begin position="51"/>
        <end position="125"/>
    </location>
</feature>
<dbReference type="PANTHER" id="PTHR11439">
    <property type="entry name" value="GAG-POL-RELATED RETROTRANSPOSON"/>
    <property type="match status" value="1"/>
</dbReference>
<dbReference type="Pfam" id="PF07727">
    <property type="entry name" value="RVT_2"/>
    <property type="match status" value="1"/>
</dbReference>
<dbReference type="Proteomes" id="UP000596660">
    <property type="component" value="Unplaced"/>
</dbReference>
<accession>A0A803LHG8</accession>
<reference evidence="2" key="1">
    <citation type="journal article" date="2017" name="Nature">
        <title>The genome of Chenopodium quinoa.</title>
        <authorList>
            <person name="Jarvis D.E."/>
            <person name="Ho Y.S."/>
            <person name="Lightfoot D.J."/>
            <person name="Schmoeckel S.M."/>
            <person name="Li B."/>
            <person name="Borm T.J.A."/>
            <person name="Ohyanagi H."/>
            <person name="Mineta K."/>
            <person name="Michell C.T."/>
            <person name="Saber N."/>
            <person name="Kharbatia N.M."/>
            <person name="Rupper R.R."/>
            <person name="Sharp A.R."/>
            <person name="Dally N."/>
            <person name="Boughton B.A."/>
            <person name="Woo Y.H."/>
            <person name="Gao G."/>
            <person name="Schijlen E.G.W.M."/>
            <person name="Guo X."/>
            <person name="Momin A.A."/>
            <person name="Negrao S."/>
            <person name="Al-Babili S."/>
            <person name="Gehring C."/>
            <person name="Roessner U."/>
            <person name="Jung C."/>
            <person name="Murphy K."/>
            <person name="Arold S.T."/>
            <person name="Gojobori T."/>
            <person name="van der Linden C.G."/>
            <person name="van Loo E.N."/>
            <person name="Jellen E.N."/>
            <person name="Maughan P.J."/>
            <person name="Tester M."/>
        </authorList>
    </citation>
    <scope>NUCLEOTIDE SEQUENCE [LARGE SCALE GENOMIC DNA]</scope>
    <source>
        <strain evidence="2">cv. PI 614886</strain>
    </source>
</reference>
<dbReference type="OMA" id="YTENDQA"/>
<proteinExistence type="predicted"/>
<evidence type="ECO:0000313" key="2">
    <source>
        <dbReference type="EnsemblPlants" id="AUR62013415-RA:cds"/>
    </source>
</evidence>
<protein>
    <recommendedName>
        <fullName evidence="1">Reverse transcriptase Ty1/copia-type domain-containing protein</fullName>
    </recommendedName>
</protein>
<evidence type="ECO:0000259" key="1">
    <source>
        <dbReference type="Pfam" id="PF07727"/>
    </source>
</evidence>
<keyword evidence="3" id="KW-1185">Reference proteome</keyword>
<reference evidence="2" key="2">
    <citation type="submission" date="2021-03" db="UniProtKB">
        <authorList>
            <consortium name="EnsemblPlants"/>
        </authorList>
    </citation>
    <scope>IDENTIFICATION</scope>
</reference>
<organism evidence="2 3">
    <name type="scientific">Chenopodium quinoa</name>
    <name type="common">Quinoa</name>
    <dbReference type="NCBI Taxonomy" id="63459"/>
    <lineage>
        <taxon>Eukaryota</taxon>
        <taxon>Viridiplantae</taxon>
        <taxon>Streptophyta</taxon>
        <taxon>Embryophyta</taxon>
        <taxon>Tracheophyta</taxon>
        <taxon>Spermatophyta</taxon>
        <taxon>Magnoliopsida</taxon>
        <taxon>eudicotyledons</taxon>
        <taxon>Gunneridae</taxon>
        <taxon>Pentapetalae</taxon>
        <taxon>Caryophyllales</taxon>
        <taxon>Chenopodiaceae</taxon>
        <taxon>Chenopodioideae</taxon>
        <taxon>Atripliceae</taxon>
        <taxon>Chenopodium</taxon>
    </lineage>
</organism>
<dbReference type="PANTHER" id="PTHR11439:SF483">
    <property type="entry name" value="PEPTIDE SYNTHASE GLIP-LIKE, PUTATIVE (AFU_ORTHOLOGUE AFUA_3G12920)-RELATED"/>
    <property type="match status" value="1"/>
</dbReference>
<evidence type="ECO:0000313" key="3">
    <source>
        <dbReference type="Proteomes" id="UP000596660"/>
    </source>
</evidence>
<sequence length="219" mass="25175">MSSNQPESKELIISRDVLFNEGAQWQWNESNPEVQDLEVPVVVIPSSSPDVDDLIYMGTNSKMIEDFKKAMMSEYEMTDLGAMKYFLGMQVKQSTGRIFLSQEKYVKDMLKNFNMRDCKPMATPRATNEKLSKYYGKENVDALLYRSMVISLIYLTNTRPDIVHAVSIVSRFMSEPSKTNLATVKRILRYFEGTKSHGIMYESEIDYKLTGYTDSDWAG</sequence>
<dbReference type="InterPro" id="IPR013103">
    <property type="entry name" value="RVT_2"/>
</dbReference>
<name>A0A803LHG8_CHEQI</name>
<dbReference type="Gramene" id="AUR62013415-RA">
    <property type="protein sequence ID" value="AUR62013415-RA:cds"/>
    <property type="gene ID" value="AUR62013415"/>
</dbReference>
<dbReference type="EnsemblPlants" id="AUR62013415-RA">
    <property type="protein sequence ID" value="AUR62013415-RA:cds"/>
    <property type="gene ID" value="AUR62013415"/>
</dbReference>